<evidence type="ECO:0000256" key="2">
    <source>
        <dbReference type="ARBA" id="ARBA00022771"/>
    </source>
</evidence>
<evidence type="ECO:0000259" key="6">
    <source>
        <dbReference type="SMART" id="SM00249"/>
    </source>
</evidence>
<dbReference type="CDD" id="cd15565">
    <property type="entry name" value="PHD2_NSD"/>
    <property type="match status" value="1"/>
</dbReference>
<dbReference type="InterPro" id="IPR013083">
    <property type="entry name" value="Znf_RING/FYVE/PHD"/>
</dbReference>
<keyword evidence="3" id="KW-0862">Zinc</keyword>
<dbReference type="CDD" id="cd15566">
    <property type="entry name" value="PHD3_NSD"/>
    <property type="match status" value="1"/>
</dbReference>
<feature type="compositionally biased region" description="Basic and acidic residues" evidence="5">
    <location>
        <begin position="229"/>
        <end position="238"/>
    </location>
</feature>
<dbReference type="SMART" id="SM00249">
    <property type="entry name" value="PHD"/>
    <property type="match status" value="3"/>
</dbReference>
<organism evidence="7 8">
    <name type="scientific">Kalanchoe fedtschenkoi</name>
    <name type="common">Lavender scallops</name>
    <name type="synonym">South American air plant</name>
    <dbReference type="NCBI Taxonomy" id="63787"/>
    <lineage>
        <taxon>Eukaryota</taxon>
        <taxon>Viridiplantae</taxon>
        <taxon>Streptophyta</taxon>
        <taxon>Embryophyta</taxon>
        <taxon>Tracheophyta</taxon>
        <taxon>Spermatophyta</taxon>
        <taxon>Magnoliopsida</taxon>
        <taxon>eudicotyledons</taxon>
        <taxon>Gunneridae</taxon>
        <taxon>Pentapetalae</taxon>
        <taxon>Saxifragales</taxon>
        <taxon>Crassulaceae</taxon>
        <taxon>Kalanchoe</taxon>
    </lineage>
</organism>
<evidence type="ECO:0000313" key="7">
    <source>
        <dbReference type="EnsemblPlants" id="Kaladp0095s0138.1.v1.1"/>
    </source>
</evidence>
<feature type="domain" description="Zinc finger PHD-type" evidence="6">
    <location>
        <begin position="8"/>
        <end position="62"/>
    </location>
</feature>
<dbReference type="Pfam" id="PF22908">
    <property type="entry name" value="PHD_NSD"/>
    <property type="match status" value="1"/>
</dbReference>
<evidence type="ECO:0000256" key="5">
    <source>
        <dbReference type="SAM" id="MobiDB-lite"/>
    </source>
</evidence>
<feature type="region of interest" description="Disordered" evidence="5">
    <location>
        <begin position="275"/>
        <end position="303"/>
    </location>
</feature>
<dbReference type="AlphaFoldDB" id="A0A7N0V0W8"/>
<dbReference type="OMA" id="NPEMICA"/>
<dbReference type="Gramene" id="Kaladp0095s0138.1.v1.1">
    <property type="protein sequence ID" value="Kaladp0095s0138.1.v1.1"/>
    <property type="gene ID" value="Kaladp0095s0138.v1.1"/>
</dbReference>
<sequence>MDELFDNVCSFCDGGGELLCCDGWCLRSFHPTKEAGIATGCESLGFLSDAQALSGFQCQNCRDQRYQCFVCGLLGSSDASSGAEVFPCISATCGHFYHPACVAKLIHSEDTTKVADLQNQIAKGESFTCPAHICSLCKKVEDKTIHELQSICRRCPKAYHRKCIPKGITFQRPGVSPTRAWEGLQKNRALMYCMKHKFDPELKIPKWNHILFSDTQRSEDTKRERLLSRRMEDSKRDVIGSSTRTLPQNSGSNMPKQVNLLSKRAVKSTLPKAHCSSMDAKRHLSGSSDPVEQPLKGNIKPLNNQIGEIGKTRINNPEMICASSSWSNKAATEGRIAALKKMSDASFNEKKFRSKISAVSTHSSNPTKMLDKTIPHERVEASVKAVRAALQKLEEEVTLEQAKAVCEPQILNQIMIWKRKLGVCLAPFLHSMPDTSNGRHFTKFENLQEPRREANVKCNSGAPTISKHITGRKRRTKRINKVFNRNCKMHPEVLELIKLRIAR</sequence>
<dbReference type="Gene3D" id="3.30.40.10">
    <property type="entry name" value="Zinc/RING finger domain, C3HC4 (zinc finger)"/>
    <property type="match status" value="2"/>
</dbReference>
<dbReference type="PANTHER" id="PTHR46235:SF13">
    <property type="entry name" value="EDM2-LIKE PROTEIN1"/>
    <property type="match status" value="1"/>
</dbReference>
<evidence type="ECO:0000256" key="1">
    <source>
        <dbReference type="ARBA" id="ARBA00022723"/>
    </source>
</evidence>
<feature type="coiled-coil region" evidence="4">
    <location>
        <begin position="376"/>
        <end position="403"/>
    </location>
</feature>
<name>A0A7N0V0W8_KALFE</name>
<protein>
    <recommendedName>
        <fullName evidence="6">Zinc finger PHD-type domain-containing protein</fullName>
    </recommendedName>
</protein>
<keyword evidence="1" id="KW-0479">Metal-binding</keyword>
<proteinExistence type="predicted"/>
<keyword evidence="8" id="KW-1185">Reference proteome</keyword>
<dbReference type="GO" id="GO:0008270">
    <property type="term" value="F:zinc ion binding"/>
    <property type="evidence" value="ECO:0007669"/>
    <property type="project" value="UniProtKB-KW"/>
</dbReference>
<keyword evidence="4" id="KW-0175">Coiled coil</keyword>
<accession>A0A7N0V0W8</accession>
<evidence type="ECO:0000256" key="4">
    <source>
        <dbReference type="SAM" id="Coils"/>
    </source>
</evidence>
<evidence type="ECO:0000256" key="3">
    <source>
        <dbReference type="ARBA" id="ARBA00022833"/>
    </source>
</evidence>
<dbReference type="InterPro" id="IPR001965">
    <property type="entry name" value="Znf_PHD"/>
</dbReference>
<feature type="compositionally biased region" description="Polar residues" evidence="5">
    <location>
        <begin position="240"/>
        <end position="255"/>
    </location>
</feature>
<dbReference type="PANTHER" id="PTHR46235">
    <property type="entry name" value="PHD FINGER-CONTAINING PROTEIN DDB_G0268158"/>
    <property type="match status" value="1"/>
</dbReference>
<dbReference type="InterPro" id="IPR055198">
    <property type="entry name" value="NSD_PHD"/>
</dbReference>
<feature type="domain" description="Zinc finger PHD-type" evidence="6">
    <location>
        <begin position="67"/>
        <end position="133"/>
    </location>
</feature>
<keyword evidence="2" id="KW-0863">Zinc-finger</keyword>
<dbReference type="EnsemblPlants" id="Kaladp0095s0138.1.v1.1">
    <property type="protein sequence ID" value="Kaladp0095s0138.1.v1.1"/>
    <property type="gene ID" value="Kaladp0095s0138.v1.1"/>
</dbReference>
<feature type="domain" description="Zinc finger PHD-type" evidence="6">
    <location>
        <begin position="134"/>
        <end position="197"/>
    </location>
</feature>
<reference evidence="7" key="1">
    <citation type="submission" date="2021-01" db="UniProtKB">
        <authorList>
            <consortium name="EnsemblPlants"/>
        </authorList>
    </citation>
    <scope>IDENTIFICATION</scope>
</reference>
<feature type="region of interest" description="Disordered" evidence="5">
    <location>
        <begin position="229"/>
        <end position="255"/>
    </location>
</feature>
<dbReference type="Proteomes" id="UP000594263">
    <property type="component" value="Unplaced"/>
</dbReference>
<evidence type="ECO:0000313" key="8">
    <source>
        <dbReference type="Proteomes" id="UP000594263"/>
    </source>
</evidence>